<dbReference type="EC" id="4.2.1.1" evidence="3 8"/>
<evidence type="ECO:0000313" key="10">
    <source>
        <dbReference type="EMBL" id="KAL3396782.1"/>
    </source>
</evidence>
<dbReference type="InterPro" id="IPR001148">
    <property type="entry name" value="CA_dom"/>
</dbReference>
<dbReference type="GO" id="GO:0004089">
    <property type="term" value="F:carbonate dehydratase activity"/>
    <property type="evidence" value="ECO:0007669"/>
    <property type="project" value="UniProtKB-UniRule"/>
</dbReference>
<keyword evidence="4 8" id="KW-0479">Metal-binding</keyword>
<feature type="domain" description="Alpha-carbonic anhydrase" evidence="9">
    <location>
        <begin position="17"/>
        <end position="270"/>
    </location>
</feature>
<keyword evidence="8" id="KW-0732">Signal</keyword>
<comment type="similarity">
    <text evidence="2 8">Belongs to the alpha-carbonic anhydrase family.</text>
</comment>
<feature type="chain" id="PRO_5044533397" description="Carbonic anhydrase" evidence="8">
    <location>
        <begin position="23"/>
        <end position="271"/>
    </location>
</feature>
<evidence type="ECO:0000256" key="3">
    <source>
        <dbReference type="ARBA" id="ARBA00012925"/>
    </source>
</evidence>
<dbReference type="PANTHER" id="PTHR18952">
    <property type="entry name" value="CARBONIC ANHYDRASE"/>
    <property type="match status" value="1"/>
</dbReference>
<evidence type="ECO:0000256" key="8">
    <source>
        <dbReference type="RuleBase" id="RU367011"/>
    </source>
</evidence>
<name>A0ABD2WUY7_9HYME</name>
<reference evidence="10 11" key="1">
    <citation type="journal article" date="2024" name="bioRxiv">
        <title>A reference genome for Trichogramma kaykai: A tiny desert-dwelling parasitoid wasp with competing sex-ratio distorters.</title>
        <authorList>
            <person name="Culotta J."/>
            <person name="Lindsey A.R."/>
        </authorList>
    </citation>
    <scope>NUCLEOTIDE SEQUENCE [LARGE SCALE GENOMIC DNA]</scope>
    <source>
        <strain evidence="10 11">KSX58</strain>
    </source>
</reference>
<protein>
    <recommendedName>
        <fullName evidence="3 8">Carbonic anhydrase</fullName>
        <ecNumber evidence="3 8">4.2.1.1</ecNumber>
    </recommendedName>
</protein>
<dbReference type="Gene3D" id="3.10.200.10">
    <property type="entry name" value="Alpha carbonic anhydrase"/>
    <property type="match status" value="1"/>
</dbReference>
<dbReference type="InterPro" id="IPR023561">
    <property type="entry name" value="Carbonic_anhydrase_a-class"/>
</dbReference>
<dbReference type="SUPFAM" id="SSF51069">
    <property type="entry name" value="Carbonic anhydrase"/>
    <property type="match status" value="1"/>
</dbReference>
<evidence type="ECO:0000256" key="4">
    <source>
        <dbReference type="ARBA" id="ARBA00022723"/>
    </source>
</evidence>
<gene>
    <name evidence="10" type="ORF">TKK_009367</name>
</gene>
<dbReference type="AlphaFoldDB" id="A0ABD2WUY7"/>
<dbReference type="InterPro" id="IPR036398">
    <property type="entry name" value="CA_dom_sf"/>
</dbReference>
<evidence type="ECO:0000256" key="5">
    <source>
        <dbReference type="ARBA" id="ARBA00022833"/>
    </source>
</evidence>
<evidence type="ECO:0000313" key="11">
    <source>
        <dbReference type="Proteomes" id="UP001627154"/>
    </source>
</evidence>
<proteinExistence type="inferred from homology"/>
<evidence type="ECO:0000256" key="1">
    <source>
        <dbReference type="ARBA" id="ARBA00002904"/>
    </source>
</evidence>
<evidence type="ECO:0000256" key="2">
    <source>
        <dbReference type="ARBA" id="ARBA00010718"/>
    </source>
</evidence>
<dbReference type="Pfam" id="PF00194">
    <property type="entry name" value="Carb_anhydrase"/>
    <property type="match status" value="1"/>
</dbReference>
<comment type="function">
    <text evidence="1 8">Reversible hydration of carbon dioxide.</text>
</comment>
<comment type="caution">
    <text evidence="10">The sequence shown here is derived from an EMBL/GenBank/DDBJ whole genome shotgun (WGS) entry which is preliminary data.</text>
</comment>
<dbReference type="GO" id="GO:0008270">
    <property type="term" value="F:zinc ion binding"/>
    <property type="evidence" value="ECO:0007669"/>
    <property type="project" value="UniProtKB-UniRule"/>
</dbReference>
<evidence type="ECO:0000256" key="7">
    <source>
        <dbReference type="ARBA" id="ARBA00048348"/>
    </source>
</evidence>
<dbReference type="EMBL" id="JBJJXI010000069">
    <property type="protein sequence ID" value="KAL3396782.1"/>
    <property type="molecule type" value="Genomic_DNA"/>
</dbReference>
<dbReference type="Proteomes" id="UP001627154">
    <property type="component" value="Unassembled WGS sequence"/>
</dbReference>
<keyword evidence="11" id="KW-1185">Reference proteome</keyword>
<organism evidence="10 11">
    <name type="scientific">Trichogramma kaykai</name>
    <dbReference type="NCBI Taxonomy" id="54128"/>
    <lineage>
        <taxon>Eukaryota</taxon>
        <taxon>Metazoa</taxon>
        <taxon>Ecdysozoa</taxon>
        <taxon>Arthropoda</taxon>
        <taxon>Hexapoda</taxon>
        <taxon>Insecta</taxon>
        <taxon>Pterygota</taxon>
        <taxon>Neoptera</taxon>
        <taxon>Endopterygota</taxon>
        <taxon>Hymenoptera</taxon>
        <taxon>Apocrita</taxon>
        <taxon>Proctotrupomorpha</taxon>
        <taxon>Chalcidoidea</taxon>
        <taxon>Trichogrammatidae</taxon>
        <taxon>Trichogramma</taxon>
    </lineage>
</organism>
<sequence length="271" mass="30763">MIPTRIIITIILTSSYIQLCISDKPARGSGSICNTGKRQSPIDLRPHTFFHDPSSLQLINYDFVPERFEVHNDGHTVHLKNFIWADNSPFMTGKSLKNERYIFKGAHLHWSSDDHSGSEHSLVGKRFAAELHLVHYNGKYNSSEEASRHSDGLAVMGVIYATRNYQIPNAGMKLFASLAQTVKQPKESNDEVEPFPLSSFISELDELYTYSGSLTTPPCIENVRWIVLSKTMPISPKIIHMFRNVRLSDGHKNNVRPLQALNNRVIQLYKI</sequence>
<feature type="signal peptide" evidence="8">
    <location>
        <begin position="1"/>
        <end position="22"/>
    </location>
</feature>
<comment type="catalytic activity">
    <reaction evidence="7 8">
        <text>hydrogencarbonate + H(+) = CO2 + H2O</text>
        <dbReference type="Rhea" id="RHEA:10748"/>
        <dbReference type="ChEBI" id="CHEBI:15377"/>
        <dbReference type="ChEBI" id="CHEBI:15378"/>
        <dbReference type="ChEBI" id="CHEBI:16526"/>
        <dbReference type="ChEBI" id="CHEBI:17544"/>
        <dbReference type="EC" id="4.2.1.1"/>
    </reaction>
</comment>
<dbReference type="InterPro" id="IPR018338">
    <property type="entry name" value="Carbonic_anhydrase_a-class_CS"/>
</dbReference>
<evidence type="ECO:0000256" key="6">
    <source>
        <dbReference type="ARBA" id="ARBA00023239"/>
    </source>
</evidence>
<accession>A0ABD2WUY7</accession>
<dbReference type="PANTHER" id="PTHR18952:SF265">
    <property type="entry name" value="CARBONIC ANHYDRASE"/>
    <property type="match status" value="1"/>
</dbReference>
<comment type="cofactor">
    <cofactor evidence="8">
        <name>Zn(2+)</name>
        <dbReference type="ChEBI" id="CHEBI:29105"/>
    </cofactor>
</comment>
<dbReference type="CDD" id="cd00326">
    <property type="entry name" value="alpha_CA"/>
    <property type="match status" value="1"/>
</dbReference>
<dbReference type="PROSITE" id="PS00162">
    <property type="entry name" value="ALPHA_CA_1"/>
    <property type="match status" value="1"/>
</dbReference>
<dbReference type="SMART" id="SM01057">
    <property type="entry name" value="Carb_anhydrase"/>
    <property type="match status" value="1"/>
</dbReference>
<dbReference type="PROSITE" id="PS51144">
    <property type="entry name" value="ALPHA_CA_2"/>
    <property type="match status" value="1"/>
</dbReference>
<evidence type="ECO:0000259" key="9">
    <source>
        <dbReference type="PROSITE" id="PS51144"/>
    </source>
</evidence>
<keyword evidence="5 8" id="KW-0862">Zinc</keyword>
<keyword evidence="6 8" id="KW-0456">Lyase</keyword>